<proteinExistence type="predicted"/>
<keyword evidence="2" id="KW-1185">Reference proteome</keyword>
<dbReference type="Proteomes" id="UP000807769">
    <property type="component" value="Unassembled WGS sequence"/>
</dbReference>
<organism evidence="1 2">
    <name type="scientific">Suillus subaureus</name>
    <dbReference type="NCBI Taxonomy" id="48587"/>
    <lineage>
        <taxon>Eukaryota</taxon>
        <taxon>Fungi</taxon>
        <taxon>Dikarya</taxon>
        <taxon>Basidiomycota</taxon>
        <taxon>Agaricomycotina</taxon>
        <taxon>Agaricomycetes</taxon>
        <taxon>Agaricomycetidae</taxon>
        <taxon>Boletales</taxon>
        <taxon>Suillineae</taxon>
        <taxon>Suillaceae</taxon>
        <taxon>Suillus</taxon>
    </lineage>
</organism>
<dbReference type="EMBL" id="JABBWG010000048">
    <property type="protein sequence ID" value="KAG1806063.1"/>
    <property type="molecule type" value="Genomic_DNA"/>
</dbReference>
<gene>
    <name evidence="1" type="ORF">BJ212DRAFT_787721</name>
</gene>
<evidence type="ECO:0000313" key="2">
    <source>
        <dbReference type="Proteomes" id="UP000807769"/>
    </source>
</evidence>
<comment type="caution">
    <text evidence="1">The sequence shown here is derived from an EMBL/GenBank/DDBJ whole genome shotgun (WGS) entry which is preliminary data.</text>
</comment>
<accession>A0A9P7DYC7</accession>
<reference evidence="1" key="1">
    <citation type="journal article" date="2020" name="New Phytol.">
        <title>Comparative genomics reveals dynamic genome evolution in host specialist ectomycorrhizal fungi.</title>
        <authorList>
            <person name="Lofgren L.A."/>
            <person name="Nguyen N.H."/>
            <person name="Vilgalys R."/>
            <person name="Ruytinx J."/>
            <person name="Liao H.L."/>
            <person name="Branco S."/>
            <person name="Kuo A."/>
            <person name="LaButti K."/>
            <person name="Lipzen A."/>
            <person name="Andreopoulos W."/>
            <person name="Pangilinan J."/>
            <person name="Riley R."/>
            <person name="Hundley H."/>
            <person name="Na H."/>
            <person name="Barry K."/>
            <person name="Grigoriev I.V."/>
            <person name="Stajich J.E."/>
            <person name="Kennedy P.G."/>
        </authorList>
    </citation>
    <scope>NUCLEOTIDE SEQUENCE</scope>
    <source>
        <strain evidence="1">MN1</strain>
    </source>
</reference>
<evidence type="ECO:0000313" key="1">
    <source>
        <dbReference type="EMBL" id="KAG1806063.1"/>
    </source>
</evidence>
<dbReference type="GeneID" id="64638090"/>
<sequence>MHLRFLHFFLPVCLRLTLLGGRCCTLLCIVLRTSIVSIVQCQSRCTQIGAVVLSRRPLLNCPILTTSCMQKLLTPAFLLSSQGVVTTIPEVVSLLPQLFLDVGRARMSLDSRHVPLKKP</sequence>
<dbReference type="RefSeq" id="XP_041187584.1">
    <property type="nucleotide sequence ID" value="XM_041344074.1"/>
</dbReference>
<protein>
    <submittedName>
        <fullName evidence="1">Uncharacterized protein</fullName>
    </submittedName>
</protein>
<dbReference type="AlphaFoldDB" id="A0A9P7DYC7"/>
<name>A0A9P7DYC7_9AGAM</name>